<accession>A0A7J3Z5Y8</accession>
<name>A0A7J3Z5Y8_9CREN</name>
<proteinExistence type="predicted"/>
<dbReference type="EMBL" id="DRYQ01000027">
    <property type="protein sequence ID" value="HHQ50128.1"/>
    <property type="molecule type" value="Genomic_DNA"/>
</dbReference>
<dbReference type="AlphaFoldDB" id="A0A7J3Z5Y8"/>
<gene>
    <name evidence="1" type="ORF">ENM66_02105</name>
</gene>
<sequence>MDVGEFLRKFRERYVYKVSGEETVTGAAISRIARAGVVRREELVEDLVKLEAGRTGDDPGRVRERVRRVIRFVLHYLRSAGLVYAREHSRKSYIISTPWLLFIENVMGNKWVNWLREKAPHISESELVELKSGLSCPKLRAVRWASLVRRSSASLGD</sequence>
<comment type="caution">
    <text evidence="1">The sequence shown here is derived from an EMBL/GenBank/DDBJ whole genome shotgun (WGS) entry which is preliminary data.</text>
</comment>
<reference evidence="1" key="1">
    <citation type="journal article" date="2020" name="mSystems">
        <title>Genome- and Community-Level Interaction Insights into Carbon Utilization and Element Cycling Functions of Hydrothermarchaeota in Hydrothermal Sediment.</title>
        <authorList>
            <person name="Zhou Z."/>
            <person name="Liu Y."/>
            <person name="Xu W."/>
            <person name="Pan J."/>
            <person name="Luo Z.H."/>
            <person name="Li M."/>
        </authorList>
    </citation>
    <scope>NUCLEOTIDE SEQUENCE [LARGE SCALE GENOMIC DNA]</scope>
    <source>
        <strain evidence="1">SpSt-1105</strain>
    </source>
</reference>
<evidence type="ECO:0000313" key="1">
    <source>
        <dbReference type="EMBL" id="HHQ50128.1"/>
    </source>
</evidence>
<protein>
    <submittedName>
        <fullName evidence="1">Uncharacterized protein</fullName>
    </submittedName>
</protein>
<organism evidence="1">
    <name type="scientific">Ignisphaera aggregans</name>
    <dbReference type="NCBI Taxonomy" id="334771"/>
    <lineage>
        <taxon>Archaea</taxon>
        <taxon>Thermoproteota</taxon>
        <taxon>Thermoprotei</taxon>
        <taxon>Desulfurococcales</taxon>
        <taxon>Desulfurococcaceae</taxon>
        <taxon>Ignisphaera</taxon>
    </lineage>
</organism>